<name>A0A2S6MX65_9HYPH</name>
<dbReference type="AlphaFoldDB" id="A0A2S6MX65"/>
<comment type="caution">
    <text evidence="1">The sequence shown here is derived from an EMBL/GenBank/DDBJ whole genome shotgun (WGS) entry which is preliminary data.</text>
</comment>
<reference evidence="1 2" key="1">
    <citation type="journal article" date="2018" name="Arch. Microbiol.">
        <title>New insights into the metabolic potential of the phototrophic purple bacterium Rhodopila globiformis DSM 161(T) from its draft genome sequence and evidence for a vanadium-dependent nitrogenase.</title>
        <authorList>
            <person name="Imhoff J.F."/>
            <person name="Rahn T."/>
            <person name="Kunzel S."/>
            <person name="Neulinger S.C."/>
        </authorList>
    </citation>
    <scope>NUCLEOTIDE SEQUENCE [LARGE SCALE GENOMIC DNA]</scope>
    <source>
        <strain evidence="1 2">DSM 16996</strain>
    </source>
</reference>
<gene>
    <name evidence="1" type="ORF">CCR94_21300</name>
</gene>
<protein>
    <submittedName>
        <fullName evidence="1">Uncharacterized protein</fullName>
    </submittedName>
</protein>
<keyword evidence="2" id="KW-1185">Reference proteome</keyword>
<sequence>MVACVLASGVGRAEIIRESFLACRAIAGPAERLACYDDLAHHYETPRFSGSRNAMTEPFTLDRPHLMRFSSQGVIFVLYLMDGAGNVVQNLHIGGAGEDSYLIARPGVYQLRINAAEDWRIWLEPK</sequence>
<evidence type="ECO:0000313" key="2">
    <source>
        <dbReference type="Proteomes" id="UP000239089"/>
    </source>
</evidence>
<dbReference type="OrthoDB" id="7775010at2"/>
<accession>A0A2S6MX65</accession>
<dbReference type="Proteomes" id="UP000239089">
    <property type="component" value="Unassembled WGS sequence"/>
</dbReference>
<evidence type="ECO:0000313" key="1">
    <source>
        <dbReference type="EMBL" id="PPQ26962.1"/>
    </source>
</evidence>
<dbReference type="RefSeq" id="WP_104510103.1">
    <property type="nucleotide sequence ID" value="NZ_JACIGC010000012.1"/>
</dbReference>
<organism evidence="1 2">
    <name type="scientific">Rhodoblastus sphagnicola</name>
    <dbReference type="NCBI Taxonomy" id="333368"/>
    <lineage>
        <taxon>Bacteria</taxon>
        <taxon>Pseudomonadati</taxon>
        <taxon>Pseudomonadota</taxon>
        <taxon>Alphaproteobacteria</taxon>
        <taxon>Hyphomicrobiales</taxon>
        <taxon>Rhodoblastaceae</taxon>
        <taxon>Rhodoblastus</taxon>
    </lineage>
</organism>
<proteinExistence type="predicted"/>
<dbReference type="EMBL" id="NHSJ01000129">
    <property type="protein sequence ID" value="PPQ26962.1"/>
    <property type="molecule type" value="Genomic_DNA"/>
</dbReference>